<dbReference type="Gene3D" id="3.90.226.10">
    <property type="entry name" value="2-enoyl-CoA Hydratase, Chain A, domain 1"/>
    <property type="match status" value="1"/>
</dbReference>
<dbReference type="Gene3D" id="2.60.120.260">
    <property type="entry name" value="Galactose-binding domain-like"/>
    <property type="match status" value="1"/>
</dbReference>
<evidence type="ECO:0000259" key="1">
    <source>
        <dbReference type="SMART" id="SM00245"/>
    </source>
</evidence>
<dbReference type="SMART" id="SM00245">
    <property type="entry name" value="TSPc"/>
    <property type="match status" value="1"/>
</dbReference>
<dbReference type="GO" id="GO:0006508">
    <property type="term" value="P:proteolysis"/>
    <property type="evidence" value="ECO:0007669"/>
    <property type="project" value="InterPro"/>
</dbReference>
<name>A0A3B0UTJ9_9ZZZZ</name>
<evidence type="ECO:0000313" key="2">
    <source>
        <dbReference type="EMBL" id="VAW29622.1"/>
    </source>
</evidence>
<organism evidence="2">
    <name type="scientific">hydrothermal vent metagenome</name>
    <dbReference type="NCBI Taxonomy" id="652676"/>
    <lineage>
        <taxon>unclassified sequences</taxon>
        <taxon>metagenomes</taxon>
        <taxon>ecological metagenomes</taxon>
    </lineage>
</organism>
<dbReference type="PANTHER" id="PTHR32060:SF30">
    <property type="entry name" value="CARBOXY-TERMINAL PROCESSING PROTEASE CTPA"/>
    <property type="match status" value="1"/>
</dbReference>
<dbReference type="GO" id="GO:0007165">
    <property type="term" value="P:signal transduction"/>
    <property type="evidence" value="ECO:0007669"/>
    <property type="project" value="TreeGrafter"/>
</dbReference>
<sequence length="735" mass="83761">MKKTLIALLTIISFSCQGQKAEKYNLGFENQKEEKSLSEGWFKWGNYELTISDTSHSGKKSGKITSDKAGSSFGSVAYKIPTNYSGKTIQLEGYMKIKNVENGFAGLLLRVDGNGRSLAFDNMQNQNIAGTKDWQKYIITLDYPDEAENIFIAGILSGKGEAWFDDFVLSIDGKNIQTLKEVEKELSKAQLDKEFDNGSLIELSNLTTGNIKNLELLGRVWGFLKYHHPEIAKGNYNWDYELFRFLPKYIEIENNKEKDKLVIDWVNSLGKVEECIKCKPVSKNALLKPDLEWIKNQSEDLKNKLLYVYNNRSQGEHYYIGMTSNVGNPKFKNENPYSNMSFPDDGFRLLSLYRYWNMINYFFPYKHLMDEDWNNKLRKYITQFINAKDELEYELATVEIIGEIQDTHANLWGGADKIDEWKGVNYSPLHLRFIENQLVVTDYYNEELKNQVGLQIGDVITKINGNSIDKIVKEKSKYYPASNVPTRLRDISPDLLRSNSDYIDIEFVSDNSNPQTKTIKLYPKDSLDIYRWYRRNDDKSFKMLENNIGYVTLQNIKEGDISKIKSEFKDTKGIIIDIRNYPSTFVPFSLGSYFVSTSTPFVKFTNGNVDNPGEFTFTSNLEIPNQGKTYQGKLIVLLNELSQSQAEYTSMAFRAGDNTTIIGSTTAGADGNVSAIMLPGGLRTMISGIGVNYPNGDETQRVGIVPNIEVKPTIEGIRQGKDELVEKAIEIITKE</sequence>
<dbReference type="GO" id="GO:0004175">
    <property type="term" value="F:endopeptidase activity"/>
    <property type="evidence" value="ECO:0007669"/>
    <property type="project" value="TreeGrafter"/>
</dbReference>
<dbReference type="Gene3D" id="2.30.42.10">
    <property type="match status" value="1"/>
</dbReference>
<feature type="domain" description="Tail specific protease" evidence="1">
    <location>
        <begin position="512"/>
        <end position="711"/>
    </location>
</feature>
<dbReference type="InterPro" id="IPR005151">
    <property type="entry name" value="Tail-specific_protease"/>
</dbReference>
<dbReference type="CDD" id="cd07562">
    <property type="entry name" value="Peptidase_S41_TRI"/>
    <property type="match status" value="1"/>
</dbReference>
<dbReference type="PROSITE" id="PS51257">
    <property type="entry name" value="PROKAR_LIPOPROTEIN"/>
    <property type="match status" value="1"/>
</dbReference>
<dbReference type="PANTHER" id="PTHR32060">
    <property type="entry name" value="TAIL-SPECIFIC PROTEASE"/>
    <property type="match status" value="1"/>
</dbReference>
<dbReference type="InterPro" id="IPR036034">
    <property type="entry name" value="PDZ_sf"/>
</dbReference>
<reference evidence="2" key="1">
    <citation type="submission" date="2018-06" db="EMBL/GenBank/DDBJ databases">
        <authorList>
            <person name="Zhirakovskaya E."/>
        </authorList>
    </citation>
    <scope>NUCLEOTIDE SEQUENCE</scope>
</reference>
<dbReference type="Gene3D" id="3.30.750.44">
    <property type="match status" value="1"/>
</dbReference>
<dbReference type="GO" id="GO:0008236">
    <property type="term" value="F:serine-type peptidase activity"/>
    <property type="evidence" value="ECO:0007669"/>
    <property type="project" value="InterPro"/>
</dbReference>
<proteinExistence type="predicted"/>
<gene>
    <name evidence="2" type="ORF">MNBD_BACTEROID06-1469</name>
</gene>
<dbReference type="GO" id="GO:0030288">
    <property type="term" value="C:outer membrane-bounded periplasmic space"/>
    <property type="evidence" value="ECO:0007669"/>
    <property type="project" value="TreeGrafter"/>
</dbReference>
<dbReference type="AlphaFoldDB" id="A0A3B0UTJ9"/>
<dbReference type="EMBL" id="UOES01000603">
    <property type="protein sequence ID" value="VAW29622.1"/>
    <property type="molecule type" value="Genomic_DNA"/>
</dbReference>
<accession>A0A3B0UTJ9</accession>
<dbReference type="SUPFAM" id="SSF52096">
    <property type="entry name" value="ClpP/crotonase"/>
    <property type="match status" value="1"/>
</dbReference>
<dbReference type="InterPro" id="IPR029045">
    <property type="entry name" value="ClpP/crotonase-like_dom_sf"/>
</dbReference>
<dbReference type="Pfam" id="PF03572">
    <property type="entry name" value="Peptidase_S41"/>
    <property type="match status" value="1"/>
</dbReference>
<dbReference type="SUPFAM" id="SSF50156">
    <property type="entry name" value="PDZ domain-like"/>
    <property type="match status" value="1"/>
</dbReference>
<protein>
    <recommendedName>
        <fullName evidence="1">Tail specific protease domain-containing protein</fullName>
    </recommendedName>
</protein>